<dbReference type="Proteomes" id="UP001429580">
    <property type="component" value="Unassembled WGS sequence"/>
</dbReference>
<gene>
    <name evidence="1" type="ORF">FHS82_002583</name>
</gene>
<protein>
    <submittedName>
        <fullName evidence="1">Uncharacterized protein</fullName>
    </submittedName>
</protein>
<organism evidence="1 2">
    <name type="scientific">Pseudochelatococcus lubricantis</name>
    <dbReference type="NCBI Taxonomy" id="1538102"/>
    <lineage>
        <taxon>Bacteria</taxon>
        <taxon>Pseudomonadati</taxon>
        <taxon>Pseudomonadota</taxon>
        <taxon>Alphaproteobacteria</taxon>
        <taxon>Hyphomicrobiales</taxon>
        <taxon>Chelatococcaceae</taxon>
        <taxon>Pseudochelatococcus</taxon>
    </lineage>
</organism>
<dbReference type="EMBL" id="JAASQI010000005">
    <property type="protein sequence ID" value="NIJ58735.1"/>
    <property type="molecule type" value="Genomic_DNA"/>
</dbReference>
<reference evidence="1 2" key="1">
    <citation type="submission" date="2020-03" db="EMBL/GenBank/DDBJ databases">
        <title>Genomic Encyclopedia of Type Strains, Phase IV (KMG-IV): sequencing the most valuable type-strain genomes for metagenomic binning, comparative biology and taxonomic classification.</title>
        <authorList>
            <person name="Goeker M."/>
        </authorList>
    </citation>
    <scope>NUCLEOTIDE SEQUENCE [LARGE SCALE GENOMIC DNA]</scope>
    <source>
        <strain evidence="1 2">DSM 103870</strain>
    </source>
</reference>
<comment type="caution">
    <text evidence="1">The sequence shown here is derived from an EMBL/GenBank/DDBJ whole genome shotgun (WGS) entry which is preliminary data.</text>
</comment>
<accession>A0ABX0V4M0</accession>
<evidence type="ECO:0000313" key="2">
    <source>
        <dbReference type="Proteomes" id="UP001429580"/>
    </source>
</evidence>
<sequence length="482" mass="53702">MNPELANSLRSLLPNARATKSAISAALGAFSLVPVVQKEAYWHFLQKAIPDHIEANGGRSSEAARAISNFIVNTSFKDIKHTIRRDRHVWHICLHAYRHDGKWLVVDIALGGILFLTGDRQDYTVTSFGSHGETSTSIEAIQKDQKQDIYAADWGLEPHTIVLFNNGRPTDQSMSITKFAAFAAAIDIAESVHVHQAKLSAYFDPELFQSIKAIGRRSFTNAGDYRDRSKFIKSSTSIIEGIYLPEASDINLNRYLFEELREVLLGRDEAPPPRTAPKERLILFCSLDLEKRRWDEQGEGLLALFEKTQTITSHLTVYVSGMTGPIFQAEADRLNKQYASILEVEKEIAASWTKKLGSFIDVEFLGGRDLLAKVHAISRAHFQVTPAATPSIIGILAGLNGVSYCHPEVYDNFSRIIRQIENITLICRTTAKPSVEPQTGLMLYSWSGAYGLSYSIAPSAFLDEAWPALFNAIKKAEVSSRR</sequence>
<proteinExistence type="predicted"/>
<keyword evidence="2" id="KW-1185">Reference proteome</keyword>
<evidence type="ECO:0000313" key="1">
    <source>
        <dbReference type="EMBL" id="NIJ58735.1"/>
    </source>
</evidence>
<dbReference type="RefSeq" id="WP_166953394.1">
    <property type="nucleotide sequence ID" value="NZ_JAASQI010000005.1"/>
</dbReference>
<name>A0ABX0V4M0_9HYPH</name>